<evidence type="ECO:0008006" key="3">
    <source>
        <dbReference type="Google" id="ProtNLM"/>
    </source>
</evidence>
<comment type="caution">
    <text evidence="1">The sequence shown here is derived from an EMBL/GenBank/DDBJ whole genome shotgun (WGS) entry which is preliminary data.</text>
</comment>
<dbReference type="GO" id="GO:0005506">
    <property type="term" value="F:iron ion binding"/>
    <property type="evidence" value="ECO:0007669"/>
    <property type="project" value="UniProtKB-ARBA"/>
</dbReference>
<dbReference type="Gene3D" id="2.60.120.620">
    <property type="entry name" value="q2cbj1_9rhob like domain"/>
    <property type="match status" value="1"/>
</dbReference>
<dbReference type="Proteomes" id="UP000178227">
    <property type="component" value="Unassembled WGS sequence"/>
</dbReference>
<name>A0A1F8GBN6_9BACT</name>
<dbReference type="EMBL" id="MGKI01000014">
    <property type="protein sequence ID" value="OGN22138.1"/>
    <property type="molecule type" value="Genomic_DNA"/>
</dbReference>
<gene>
    <name evidence="1" type="ORF">A2918_03195</name>
</gene>
<organism evidence="1 2">
    <name type="scientific">Candidatus Yanofskybacteria bacterium RIFCSPLOWO2_01_FULL_42_49</name>
    <dbReference type="NCBI Taxonomy" id="1802694"/>
    <lineage>
        <taxon>Bacteria</taxon>
        <taxon>Candidatus Yanofskyibacteriota</taxon>
    </lineage>
</organism>
<dbReference type="GO" id="GO:0016706">
    <property type="term" value="F:2-oxoglutarate-dependent dioxygenase activity"/>
    <property type="evidence" value="ECO:0007669"/>
    <property type="project" value="UniProtKB-ARBA"/>
</dbReference>
<dbReference type="PANTHER" id="PTHR20883">
    <property type="entry name" value="PHYTANOYL-COA DIOXYGENASE DOMAIN CONTAINING 1"/>
    <property type="match status" value="1"/>
</dbReference>
<dbReference type="Pfam" id="PF05721">
    <property type="entry name" value="PhyH"/>
    <property type="match status" value="1"/>
</dbReference>
<reference evidence="1 2" key="1">
    <citation type="journal article" date="2016" name="Nat. Commun.">
        <title>Thousands of microbial genomes shed light on interconnected biogeochemical processes in an aquifer system.</title>
        <authorList>
            <person name="Anantharaman K."/>
            <person name="Brown C.T."/>
            <person name="Hug L.A."/>
            <person name="Sharon I."/>
            <person name="Castelle C.J."/>
            <person name="Probst A.J."/>
            <person name="Thomas B.C."/>
            <person name="Singh A."/>
            <person name="Wilkins M.J."/>
            <person name="Karaoz U."/>
            <person name="Brodie E.L."/>
            <person name="Williams K.H."/>
            <person name="Hubbard S.S."/>
            <person name="Banfield J.F."/>
        </authorList>
    </citation>
    <scope>NUCLEOTIDE SEQUENCE [LARGE SCALE GENOMIC DNA]</scope>
</reference>
<protein>
    <recommendedName>
        <fullName evidence="3">Phytanoyl-CoA dioxygenase</fullName>
    </recommendedName>
</protein>
<evidence type="ECO:0000313" key="1">
    <source>
        <dbReference type="EMBL" id="OGN22138.1"/>
    </source>
</evidence>
<dbReference type="PANTHER" id="PTHR20883:SF48">
    <property type="entry name" value="ECTOINE DIOXYGENASE"/>
    <property type="match status" value="1"/>
</dbReference>
<dbReference type="AlphaFoldDB" id="A0A1F8GBN6"/>
<sequence length="263" mass="30156">MFDRPIELTPEQIRLYDDKGYLVVENIFSSEECEDAIAIFERHARLAGDIEFKGVMNLDRPEEWTHVYKPNEKHVHQYVRHVLLKHPAIVTILEILQRTEPGGVVLMQSMFLYKKARSLYNEQAWNPHQDGIYHGSPVGGTLTANIVLTDQDKENGGMFIYPGSHKEGFLEPEKKKSFHEGRGNRPGHDLSNHPIFKEKYSGKEIDLIMKAGSVLFLHGCVIHGSYSNRSENRDRPMLLSPYKTQGLSFISGEKGKRMEIPIR</sequence>
<proteinExistence type="predicted"/>
<evidence type="ECO:0000313" key="2">
    <source>
        <dbReference type="Proteomes" id="UP000178227"/>
    </source>
</evidence>
<accession>A0A1F8GBN6</accession>
<dbReference type="STRING" id="1802694.A2918_03195"/>
<dbReference type="SUPFAM" id="SSF51197">
    <property type="entry name" value="Clavaminate synthase-like"/>
    <property type="match status" value="1"/>
</dbReference>
<dbReference type="InterPro" id="IPR008775">
    <property type="entry name" value="Phytyl_CoA_dOase-like"/>
</dbReference>